<evidence type="ECO:0000313" key="2">
    <source>
        <dbReference type="Proteomes" id="UP000023152"/>
    </source>
</evidence>
<protein>
    <submittedName>
        <fullName evidence="1">Uncharacterized protein</fullName>
    </submittedName>
</protein>
<comment type="caution">
    <text evidence="1">The sequence shown here is derived from an EMBL/GenBank/DDBJ whole genome shotgun (WGS) entry which is preliminary data.</text>
</comment>
<dbReference type="AlphaFoldDB" id="X6MAZ3"/>
<dbReference type="EMBL" id="ASPP01023094">
    <property type="protein sequence ID" value="ETO10816.1"/>
    <property type="molecule type" value="Genomic_DNA"/>
</dbReference>
<gene>
    <name evidence="1" type="ORF">RFI_26559</name>
</gene>
<dbReference type="Proteomes" id="UP000023152">
    <property type="component" value="Unassembled WGS sequence"/>
</dbReference>
<reference evidence="1 2" key="1">
    <citation type="journal article" date="2013" name="Curr. Biol.">
        <title>The Genome of the Foraminiferan Reticulomyxa filosa.</title>
        <authorList>
            <person name="Glockner G."/>
            <person name="Hulsmann N."/>
            <person name="Schleicher M."/>
            <person name="Noegel A.A."/>
            <person name="Eichinger L."/>
            <person name="Gallinger C."/>
            <person name="Pawlowski J."/>
            <person name="Sierra R."/>
            <person name="Euteneuer U."/>
            <person name="Pillet L."/>
            <person name="Moustafa A."/>
            <person name="Platzer M."/>
            <person name="Groth M."/>
            <person name="Szafranski K."/>
            <person name="Schliwa M."/>
        </authorList>
    </citation>
    <scope>NUCLEOTIDE SEQUENCE [LARGE SCALE GENOMIC DNA]</scope>
</reference>
<sequence length="264" mass="30546">MNKNNGRTQTDTNRQLLLFSELKFVSWLLSDVSLLESKDVIEELHWFAMELQTFLQWKQYSLRCVWFKYSGFDEHFLQHIIPLLFQSQNLHLQKVFIQRILLNHQGKCFATLGEHIAKHPSLQEFALSWNLAFPWKFHTLKRLLSFNYSFADICLLTTSSSSNALSKDKDEKNEQDIDHQIESSPISILSSSSSVTDTAVADQNITGSTGAIARLTEYNREYTELIDLLIANEDMLYQSIEMCFHVFQLDTCPFKLPPEIVGVI</sequence>
<accession>X6MAZ3</accession>
<name>X6MAZ3_RETFI</name>
<organism evidence="1 2">
    <name type="scientific">Reticulomyxa filosa</name>
    <dbReference type="NCBI Taxonomy" id="46433"/>
    <lineage>
        <taxon>Eukaryota</taxon>
        <taxon>Sar</taxon>
        <taxon>Rhizaria</taxon>
        <taxon>Retaria</taxon>
        <taxon>Foraminifera</taxon>
        <taxon>Monothalamids</taxon>
        <taxon>Reticulomyxidae</taxon>
        <taxon>Reticulomyxa</taxon>
    </lineage>
</organism>
<feature type="non-terminal residue" evidence="1">
    <location>
        <position position="264"/>
    </location>
</feature>
<proteinExistence type="predicted"/>
<keyword evidence="2" id="KW-1185">Reference proteome</keyword>
<evidence type="ECO:0000313" key="1">
    <source>
        <dbReference type="EMBL" id="ETO10816.1"/>
    </source>
</evidence>